<dbReference type="Proteomes" id="UP000694564">
    <property type="component" value="Chromosome 4"/>
</dbReference>
<accession>A0A8D2AVV8</accession>
<name>A0A8D2AVV8_SCIVU</name>
<proteinExistence type="predicted"/>
<dbReference type="Ensembl" id="ENSSVLT00005007356.1">
    <property type="protein sequence ID" value="ENSSVLP00005006601.1"/>
    <property type="gene ID" value="ENSSVLG00005005373.1"/>
</dbReference>
<reference evidence="1" key="2">
    <citation type="submission" date="2025-09" db="UniProtKB">
        <authorList>
            <consortium name="Ensembl"/>
        </authorList>
    </citation>
    <scope>IDENTIFICATION</scope>
</reference>
<reference evidence="1" key="1">
    <citation type="submission" date="2025-08" db="UniProtKB">
        <authorList>
            <consortium name="Ensembl"/>
        </authorList>
    </citation>
    <scope>IDENTIFICATION</scope>
</reference>
<dbReference type="GeneTree" id="ENSGT00960000189845"/>
<sequence length="71" mass="8131">MGRRDDRCLTVSNLHSKCVDIMQKKKKKLVCLWYTPVIPADWEAEAGGLQPQQLSEALNNLVRPCLTKMFI</sequence>
<protein>
    <submittedName>
        <fullName evidence="1">Uncharacterized protein</fullName>
    </submittedName>
</protein>
<evidence type="ECO:0000313" key="1">
    <source>
        <dbReference type="Ensembl" id="ENSSVLP00005006601.1"/>
    </source>
</evidence>
<keyword evidence="2" id="KW-1185">Reference proteome</keyword>
<dbReference type="AlphaFoldDB" id="A0A8D2AVV8"/>
<evidence type="ECO:0000313" key="2">
    <source>
        <dbReference type="Proteomes" id="UP000694564"/>
    </source>
</evidence>
<organism evidence="1 2">
    <name type="scientific">Sciurus vulgaris</name>
    <name type="common">Eurasian red squirrel</name>
    <dbReference type="NCBI Taxonomy" id="55149"/>
    <lineage>
        <taxon>Eukaryota</taxon>
        <taxon>Metazoa</taxon>
        <taxon>Chordata</taxon>
        <taxon>Craniata</taxon>
        <taxon>Vertebrata</taxon>
        <taxon>Euteleostomi</taxon>
        <taxon>Mammalia</taxon>
        <taxon>Eutheria</taxon>
        <taxon>Euarchontoglires</taxon>
        <taxon>Glires</taxon>
        <taxon>Rodentia</taxon>
        <taxon>Sciuromorpha</taxon>
        <taxon>Sciuridae</taxon>
        <taxon>Sciurinae</taxon>
        <taxon>Sciurini</taxon>
        <taxon>Sciurus</taxon>
    </lineage>
</organism>